<evidence type="ECO:0000313" key="5">
    <source>
        <dbReference type="EMBL" id="KAB0123408.1"/>
    </source>
</evidence>
<evidence type="ECO:0000256" key="1">
    <source>
        <dbReference type="ARBA" id="ARBA00022801"/>
    </source>
</evidence>
<keyword evidence="1" id="KW-0378">Hydrolase</keyword>
<evidence type="ECO:0000259" key="4">
    <source>
        <dbReference type="Pfam" id="PF20350"/>
    </source>
</evidence>
<name>A0A4C9LA98_ECOLX</name>
<dbReference type="PANTHER" id="PTHR31988">
    <property type="entry name" value="ESTERASE, PUTATIVE (DUF303)-RELATED"/>
    <property type="match status" value="1"/>
</dbReference>
<dbReference type="Proteomes" id="UP000327073">
    <property type="component" value="Unassembled WGS sequence"/>
</dbReference>
<dbReference type="InterPro" id="IPR013619">
    <property type="entry name" value="DUF1737"/>
</dbReference>
<evidence type="ECO:0000259" key="2">
    <source>
        <dbReference type="Pfam" id="PF03629"/>
    </source>
</evidence>
<sequence length="637" mass="69869">MSFIDYDILSASSSKELREKLAEKIAEGWQPFESPNIVEPSKGGPNAYNQAIVRSGDLSQLPTPVSNEDEEPDYYYVVTIAGQSNSMSYGEGLPMPKTFDRPHPRVKQLARRSNIKPGGFACKYNEIIPADHCLHDVQDMTKLKHPKANDSEYGCVGQGLHIGKKLLPFIPANAGILLVPCGRGGSGFTVTGSEGQYYEESGAIESSLKWGLNTPLYKDIVARTKAALSKNKKNVFLGVVWMQGEADLATGKHSQHNELFLKMVEGFRKELSQYDAQCVFGSAANVPWICGDTTYWWKNKYPEQYEIVYGGYKGKTAQAIYFVPFMKDENDNNVLTNSPTDDPDITSIGYYGSGHRKDNKTWTSESRESHFGSWQRRGIISDRLATALLEHSAKSSAFVNGVTGEIIKQEQPTQPKNDNIVTTPTPRTVISLTGAGGDVATEQGWTVTGANIQSVENGKAIALTKAVSNKTWTISKATDIAQALLENGGKLLCKFKLSGNPDPKKAKFGFGIYYKTSKPVADDISFDGTGSLFLANFFLQTIGGKLNIMMHKTGNNQNVQIDSYGDYDNNWHTLELQYEKGTGTVIPVLDGKAGGKFKLVKDNIALGDEAFVLTDITNNQTHDLAIETLTISINNPT</sequence>
<gene>
    <name evidence="5" type="ORF">F7F11_16775</name>
</gene>
<feature type="domain" description="DUF1737" evidence="3">
    <location>
        <begin position="6"/>
        <end position="54"/>
    </location>
</feature>
<evidence type="ECO:0000259" key="3">
    <source>
        <dbReference type="Pfam" id="PF08410"/>
    </source>
</evidence>
<dbReference type="Pfam" id="PF08410">
    <property type="entry name" value="DUF1737"/>
    <property type="match status" value="1"/>
</dbReference>
<dbReference type="Pfam" id="PF03629">
    <property type="entry name" value="SASA"/>
    <property type="match status" value="1"/>
</dbReference>
<feature type="domain" description="Sialate O-acetylesterase" evidence="2">
    <location>
        <begin position="80"/>
        <end position="284"/>
    </location>
</feature>
<dbReference type="InterPro" id="IPR046587">
    <property type="entry name" value="DUF6645"/>
</dbReference>
<evidence type="ECO:0000313" key="6">
    <source>
        <dbReference type="Proteomes" id="UP000327073"/>
    </source>
</evidence>
<feature type="domain" description="DUF6645" evidence="4">
    <location>
        <begin position="485"/>
        <end position="600"/>
    </location>
</feature>
<proteinExistence type="predicted"/>
<dbReference type="InterPro" id="IPR052940">
    <property type="entry name" value="Carb_Esterase_6"/>
</dbReference>
<dbReference type="InterPro" id="IPR005181">
    <property type="entry name" value="SASA"/>
</dbReference>
<dbReference type="Gene3D" id="3.40.50.1110">
    <property type="entry name" value="SGNH hydrolase"/>
    <property type="match status" value="1"/>
</dbReference>
<comment type="caution">
    <text evidence="5">The sequence shown here is derived from an EMBL/GenBank/DDBJ whole genome shotgun (WGS) entry which is preliminary data.</text>
</comment>
<dbReference type="SUPFAM" id="SSF52266">
    <property type="entry name" value="SGNH hydrolase"/>
    <property type="match status" value="1"/>
</dbReference>
<dbReference type="GO" id="GO:0016788">
    <property type="term" value="F:hydrolase activity, acting on ester bonds"/>
    <property type="evidence" value="ECO:0007669"/>
    <property type="project" value="UniProtKB-ARBA"/>
</dbReference>
<protein>
    <submittedName>
        <fullName evidence="5">DUF1737 domain-containing protein</fullName>
    </submittedName>
</protein>
<accession>A0A4C9LA98</accession>
<dbReference type="InterPro" id="IPR036514">
    <property type="entry name" value="SGNH_hydro_sf"/>
</dbReference>
<organism evidence="5 6">
    <name type="scientific">Escherichia coli</name>
    <dbReference type="NCBI Taxonomy" id="562"/>
    <lineage>
        <taxon>Bacteria</taxon>
        <taxon>Pseudomonadati</taxon>
        <taxon>Pseudomonadota</taxon>
        <taxon>Gammaproteobacteria</taxon>
        <taxon>Enterobacterales</taxon>
        <taxon>Enterobacteriaceae</taxon>
        <taxon>Escherichia</taxon>
    </lineage>
</organism>
<dbReference type="AlphaFoldDB" id="A0A4C9LA98"/>
<dbReference type="RefSeq" id="WP_052904255.1">
    <property type="nucleotide sequence ID" value="NZ_BFWR01000011.1"/>
</dbReference>
<dbReference type="PANTHER" id="PTHR31988:SF19">
    <property type="entry name" value="9-O-ACETYL-N-ACETYLNEURAMINIC ACID DEACETYLASE-RELATED"/>
    <property type="match status" value="1"/>
</dbReference>
<dbReference type="EMBL" id="VZEL01000017">
    <property type="protein sequence ID" value="KAB0123408.1"/>
    <property type="molecule type" value="Genomic_DNA"/>
</dbReference>
<reference evidence="5 6" key="1">
    <citation type="submission" date="2019-03" db="EMBL/GenBank/DDBJ databases">
        <title>Whole Genome Sequencing of Shiga-Toxin Escherichia coli Strains from Nebraska.</title>
        <authorList>
            <person name="Abdalhamid B."/>
            <person name="Mccutchen E.L."/>
            <person name="Bouska A.C."/>
            <person name="Hinrichs S.H."/>
            <person name="Iwen P.C."/>
        </authorList>
    </citation>
    <scope>NUCLEOTIDE SEQUENCE [LARGE SCALE GENOMIC DNA]</scope>
    <source>
        <strain evidence="5 6">STEC_170836</strain>
    </source>
</reference>
<dbReference type="Pfam" id="PF20350">
    <property type="entry name" value="DUF6645"/>
    <property type="match status" value="1"/>
</dbReference>